<dbReference type="InterPro" id="IPR042261">
    <property type="entry name" value="Lsr2-like_dimerization"/>
</dbReference>
<reference evidence="5" key="1">
    <citation type="submission" date="2023-09" db="EMBL/GenBank/DDBJ databases">
        <title>Demequina sp. a novel bacteria isolated from Capsicum annuum.</title>
        <authorList>
            <person name="Humaira Z."/>
            <person name="Lee J."/>
            <person name="Cho D."/>
        </authorList>
    </citation>
    <scope>NUCLEOTIDE SEQUENCE</scope>
    <source>
        <strain evidence="5">PMTSA13</strain>
    </source>
</reference>
<organism evidence="5">
    <name type="scientific">Demequina capsici</name>
    <dbReference type="NCBI Taxonomy" id="3075620"/>
    <lineage>
        <taxon>Bacteria</taxon>
        <taxon>Bacillati</taxon>
        <taxon>Actinomycetota</taxon>
        <taxon>Actinomycetes</taxon>
        <taxon>Micrococcales</taxon>
        <taxon>Demequinaceae</taxon>
        <taxon>Demequina</taxon>
    </lineage>
</organism>
<dbReference type="GO" id="GO:0003677">
    <property type="term" value="F:DNA binding"/>
    <property type="evidence" value="ECO:0007669"/>
    <property type="project" value="UniProtKB-KW"/>
</dbReference>
<dbReference type="InterPro" id="IPR036625">
    <property type="entry name" value="E3-bd_dom_sf"/>
</dbReference>
<name>A0AA96FE34_9MICO</name>
<evidence type="ECO:0000256" key="1">
    <source>
        <dbReference type="ARBA" id="ARBA00023125"/>
    </source>
</evidence>
<accession>A0AA96FE34</accession>
<evidence type="ECO:0000259" key="3">
    <source>
        <dbReference type="Pfam" id="PF11774"/>
    </source>
</evidence>
<dbReference type="EMBL" id="CP134880">
    <property type="protein sequence ID" value="WNM27844.1"/>
    <property type="molecule type" value="Genomic_DNA"/>
</dbReference>
<sequence>MAQKVQVVLIDDIDGGAATETVSFAVDGTRYEIDLNSENAALLRDDLAKWTKKARKVTAARGRRATTPAKKSRTDAHAVREWARAEGMEVSERGRVSQDLRDAYDAAH</sequence>
<feature type="compositionally biased region" description="Basic and acidic residues" evidence="2">
    <location>
        <begin position="72"/>
        <end position="108"/>
    </location>
</feature>
<gene>
    <name evidence="5" type="ORF">RN607_02225</name>
</gene>
<dbReference type="Pfam" id="PF23359">
    <property type="entry name" value="Lsr2_DNA-bd"/>
    <property type="match status" value="1"/>
</dbReference>
<dbReference type="AlphaFoldDB" id="A0AA96FE34"/>
<dbReference type="InterPro" id="IPR024412">
    <property type="entry name" value="Lsr2_dim_dom"/>
</dbReference>
<dbReference type="InterPro" id="IPR055370">
    <property type="entry name" value="Lsr2_DNA-bd"/>
</dbReference>
<protein>
    <submittedName>
        <fullName evidence="5">Lsr2 family protein</fullName>
    </submittedName>
</protein>
<proteinExistence type="predicted"/>
<feature type="domain" description="Lsr2 DNA-binding" evidence="4">
    <location>
        <begin position="72"/>
        <end position="107"/>
    </location>
</feature>
<feature type="domain" description="Lsr2 dimerization" evidence="3">
    <location>
        <begin position="1"/>
        <end position="57"/>
    </location>
</feature>
<dbReference type="GO" id="GO:0016746">
    <property type="term" value="F:acyltransferase activity"/>
    <property type="evidence" value="ECO:0007669"/>
    <property type="project" value="InterPro"/>
</dbReference>
<dbReference type="RefSeq" id="WP_313544037.1">
    <property type="nucleotide sequence ID" value="NZ_CP134880.1"/>
</dbReference>
<dbReference type="Pfam" id="PF11774">
    <property type="entry name" value="Lsr2"/>
    <property type="match status" value="1"/>
</dbReference>
<evidence type="ECO:0000313" key="5">
    <source>
        <dbReference type="EMBL" id="WNM27844.1"/>
    </source>
</evidence>
<dbReference type="Gene3D" id="4.10.320.10">
    <property type="entry name" value="E3-binding domain"/>
    <property type="match status" value="1"/>
</dbReference>
<dbReference type="Proteomes" id="UP001303408">
    <property type="component" value="Chromosome"/>
</dbReference>
<evidence type="ECO:0000259" key="4">
    <source>
        <dbReference type="Pfam" id="PF23359"/>
    </source>
</evidence>
<dbReference type="KEGG" id="dcp:RN607_02225"/>
<dbReference type="Gene3D" id="3.30.60.230">
    <property type="entry name" value="Lsr2, dimerization domain"/>
    <property type="match status" value="1"/>
</dbReference>
<keyword evidence="1" id="KW-0238">DNA-binding</keyword>
<feature type="region of interest" description="Disordered" evidence="2">
    <location>
        <begin position="58"/>
        <end position="108"/>
    </location>
</feature>
<evidence type="ECO:0000256" key="2">
    <source>
        <dbReference type="SAM" id="MobiDB-lite"/>
    </source>
</evidence>